<evidence type="ECO:0000313" key="2">
    <source>
        <dbReference type="Proteomes" id="UP000549882"/>
    </source>
</evidence>
<sequence length="31" mass="3461">MVIMQTLSRGFAIEVVDIFAPSQLTAALKFY</sequence>
<dbReference type="EMBL" id="JACHBI010000038">
    <property type="protein sequence ID" value="MBB5578043.1"/>
    <property type="molecule type" value="Genomic_DNA"/>
</dbReference>
<evidence type="ECO:0000313" key="1">
    <source>
        <dbReference type="EMBL" id="MBB5578043.1"/>
    </source>
</evidence>
<organism evidence="1 2">
    <name type="scientific">Rhizobium paranaense</name>
    <dbReference type="NCBI Taxonomy" id="1650438"/>
    <lineage>
        <taxon>Bacteria</taxon>
        <taxon>Pseudomonadati</taxon>
        <taxon>Pseudomonadota</taxon>
        <taxon>Alphaproteobacteria</taxon>
        <taxon>Hyphomicrobiales</taxon>
        <taxon>Rhizobiaceae</taxon>
        <taxon>Rhizobium/Agrobacterium group</taxon>
        <taxon>Rhizobium</taxon>
    </lineage>
</organism>
<proteinExistence type="predicted"/>
<gene>
    <name evidence="1" type="ORF">GGD50_006705</name>
</gene>
<name>A0A7W9D535_9HYPH</name>
<accession>A0A7W9D535</accession>
<dbReference type="AlphaFoldDB" id="A0A7W9D535"/>
<reference evidence="1 2" key="1">
    <citation type="submission" date="2020-08" db="EMBL/GenBank/DDBJ databases">
        <title>Genomic Encyclopedia of Type Strains, Phase IV (KMG-V): Genome sequencing to study the core and pangenomes of soil and plant-associated prokaryotes.</title>
        <authorList>
            <person name="Whitman W."/>
        </authorList>
    </citation>
    <scope>NUCLEOTIDE SEQUENCE [LARGE SCALE GENOMIC DNA]</scope>
    <source>
        <strain evidence="1 2">SEMIA 4064</strain>
    </source>
</reference>
<keyword evidence="2" id="KW-1185">Reference proteome</keyword>
<protein>
    <submittedName>
        <fullName evidence="1">Uncharacterized protein</fullName>
    </submittedName>
</protein>
<comment type="caution">
    <text evidence="1">The sequence shown here is derived from an EMBL/GenBank/DDBJ whole genome shotgun (WGS) entry which is preliminary data.</text>
</comment>
<dbReference type="Proteomes" id="UP000549882">
    <property type="component" value="Unassembled WGS sequence"/>
</dbReference>